<name>A0A0D6PBE0_9PROT</name>
<comment type="caution">
    <text evidence="4">The sequence shown here is derived from an EMBL/GenBank/DDBJ whole genome shotgun (WGS) entry which is preliminary data.</text>
</comment>
<dbReference type="InterPro" id="IPR006171">
    <property type="entry name" value="TOPRIM_dom"/>
</dbReference>
<evidence type="ECO:0000256" key="1">
    <source>
        <dbReference type="SAM" id="MobiDB-lite"/>
    </source>
</evidence>
<proteinExistence type="predicted"/>
<feature type="domain" description="DUF7146" evidence="3">
    <location>
        <begin position="72"/>
        <end position="188"/>
    </location>
</feature>
<feature type="region of interest" description="Disordered" evidence="1">
    <location>
        <begin position="44"/>
        <end position="74"/>
    </location>
</feature>
<dbReference type="InterPro" id="IPR055570">
    <property type="entry name" value="DUF7146"/>
</dbReference>
<dbReference type="Gene3D" id="3.40.1360.10">
    <property type="match status" value="1"/>
</dbReference>
<evidence type="ECO:0000313" key="4">
    <source>
        <dbReference type="EMBL" id="GAN78987.1"/>
    </source>
</evidence>
<reference evidence="4 5" key="1">
    <citation type="submission" date="2012-11" db="EMBL/GenBank/DDBJ databases">
        <title>Whole genome sequence of Acidocella aminolytica 101 = DSM 11237.</title>
        <authorList>
            <person name="Azuma Y."/>
            <person name="Higashiura N."/>
            <person name="Hirakawa H."/>
            <person name="Matsushita K."/>
        </authorList>
    </citation>
    <scope>NUCLEOTIDE SEQUENCE [LARGE SCALE GENOMIC DNA]</scope>
    <source>
        <strain evidence="5">101 / DSM 11237</strain>
    </source>
</reference>
<accession>A0A0D6PBE0</accession>
<sequence length="315" mass="33599">MLDLIRENCGLTDFRDVAEEARRFLGLAGGDHAAARERCCHPLGQLPSLPDARAVSEPQADDGRDPAPDAAQAQRAGRRLFGMAQPLPGTLGETYLHRRGISTAALTGIDALRFHPRCFHRATPEAQPEPWPALIAAVTDLDGTITGIQRTWLDPDGFDPLDRIRLGKAPVATPRRAMGLLLGHAVRFGITAGLDGEPVNDLLVAGEGIETMLSLRCLLPAIPMAAALSAGHLAALLLPAGLRRFYIARDADAAGDRAVARLTERAGAAGIQAITLSPYLGDFNDDLRELGASELRANLRVQLAPEDAQRFLVSG</sequence>
<evidence type="ECO:0000313" key="5">
    <source>
        <dbReference type="Proteomes" id="UP000032668"/>
    </source>
</evidence>
<dbReference type="RefSeq" id="WP_052948283.1">
    <property type="nucleotide sequence ID" value="NZ_BANC01000013.1"/>
</dbReference>
<organism evidence="4 5">
    <name type="scientific">Acidocella aminolytica 101 = DSM 11237</name>
    <dbReference type="NCBI Taxonomy" id="1120923"/>
    <lineage>
        <taxon>Bacteria</taxon>
        <taxon>Pseudomonadati</taxon>
        <taxon>Pseudomonadota</taxon>
        <taxon>Alphaproteobacteria</taxon>
        <taxon>Acetobacterales</taxon>
        <taxon>Acidocellaceae</taxon>
        <taxon>Acidocella</taxon>
    </lineage>
</organism>
<evidence type="ECO:0000259" key="3">
    <source>
        <dbReference type="Pfam" id="PF23639"/>
    </source>
</evidence>
<feature type="domain" description="Toprim" evidence="2">
    <location>
        <begin position="203"/>
        <end position="292"/>
    </location>
</feature>
<dbReference type="STRING" id="1120923.SAMN02746095_02491"/>
<protein>
    <submittedName>
        <fullName evidence="4">Uncharacterized protein</fullName>
    </submittedName>
</protein>
<dbReference type="Proteomes" id="UP000032668">
    <property type="component" value="Unassembled WGS sequence"/>
</dbReference>
<dbReference type="Pfam" id="PF13362">
    <property type="entry name" value="Toprim_3"/>
    <property type="match status" value="1"/>
</dbReference>
<dbReference type="Pfam" id="PF23639">
    <property type="entry name" value="DUF7146"/>
    <property type="match status" value="1"/>
</dbReference>
<dbReference type="EMBL" id="BANC01000013">
    <property type="protein sequence ID" value="GAN78987.1"/>
    <property type="molecule type" value="Genomic_DNA"/>
</dbReference>
<dbReference type="AlphaFoldDB" id="A0A0D6PBE0"/>
<keyword evidence="5" id="KW-1185">Reference proteome</keyword>
<gene>
    <name evidence="4" type="ORF">Aam_013_001</name>
</gene>
<evidence type="ECO:0000259" key="2">
    <source>
        <dbReference type="Pfam" id="PF13362"/>
    </source>
</evidence>